<keyword evidence="1" id="KW-0175">Coiled coil</keyword>
<dbReference type="AlphaFoldDB" id="A0A382B5B7"/>
<evidence type="ECO:0000313" key="2">
    <source>
        <dbReference type="EMBL" id="SVB08463.1"/>
    </source>
</evidence>
<reference evidence="2" key="1">
    <citation type="submission" date="2018-05" db="EMBL/GenBank/DDBJ databases">
        <authorList>
            <person name="Lanie J.A."/>
            <person name="Ng W.-L."/>
            <person name="Kazmierczak K.M."/>
            <person name="Andrzejewski T.M."/>
            <person name="Davidsen T.M."/>
            <person name="Wayne K.J."/>
            <person name="Tettelin H."/>
            <person name="Glass J.I."/>
            <person name="Rusch D."/>
            <person name="Podicherti R."/>
            <person name="Tsui H.-C.T."/>
            <person name="Winkler M.E."/>
        </authorList>
    </citation>
    <scope>NUCLEOTIDE SEQUENCE</scope>
</reference>
<feature type="coiled-coil region" evidence="1">
    <location>
        <begin position="24"/>
        <end position="62"/>
    </location>
</feature>
<protein>
    <submittedName>
        <fullName evidence="2">Uncharacterized protein</fullName>
    </submittedName>
</protein>
<feature type="non-terminal residue" evidence="2">
    <location>
        <position position="1"/>
    </location>
</feature>
<sequence>FAHLYQLESKGDTLTTSTITASKASELVDELVDLRDEKRRVIDAMDGRAEEIKEKLAGYSAETGNTSIYGAEHYATVSTSTSVSVPKLGSEPRIELEAVLKAFGLWEQVDQLSSSKLKKLADSGALTDEQREAVNKYLERSESSRVGLRKRKT</sequence>
<name>A0A382B5B7_9ZZZZ</name>
<evidence type="ECO:0000256" key="1">
    <source>
        <dbReference type="SAM" id="Coils"/>
    </source>
</evidence>
<gene>
    <name evidence="2" type="ORF">METZ01_LOCUS161317</name>
</gene>
<dbReference type="EMBL" id="UINC01028088">
    <property type="protein sequence ID" value="SVB08463.1"/>
    <property type="molecule type" value="Genomic_DNA"/>
</dbReference>
<proteinExistence type="predicted"/>
<organism evidence="2">
    <name type="scientific">marine metagenome</name>
    <dbReference type="NCBI Taxonomy" id="408172"/>
    <lineage>
        <taxon>unclassified sequences</taxon>
        <taxon>metagenomes</taxon>
        <taxon>ecological metagenomes</taxon>
    </lineage>
</organism>
<accession>A0A382B5B7</accession>